<dbReference type="Gene3D" id="1.10.1740.10">
    <property type="match status" value="1"/>
</dbReference>
<dbReference type="EMBL" id="CP132314">
    <property type="protein sequence ID" value="WLS03118.1"/>
    <property type="molecule type" value="Genomic_DNA"/>
</dbReference>
<dbReference type="Proteomes" id="UP001225788">
    <property type="component" value="Chromosome"/>
</dbReference>
<gene>
    <name evidence="1" type="ORF">Q9315_00275</name>
</gene>
<accession>A0ABY9K3F3</accession>
<dbReference type="RefSeq" id="WP_306158626.1">
    <property type="nucleotide sequence ID" value="NZ_CP132314.1"/>
</dbReference>
<evidence type="ECO:0000313" key="2">
    <source>
        <dbReference type="Proteomes" id="UP001225788"/>
    </source>
</evidence>
<evidence type="ECO:0000313" key="1">
    <source>
        <dbReference type="EMBL" id="WLS03118.1"/>
    </source>
</evidence>
<organism evidence="1 2">
    <name type="scientific">Shinella oryzae</name>
    <dbReference type="NCBI Taxonomy" id="2871820"/>
    <lineage>
        <taxon>Bacteria</taxon>
        <taxon>Pseudomonadati</taxon>
        <taxon>Pseudomonadota</taxon>
        <taxon>Alphaproteobacteria</taxon>
        <taxon>Hyphomicrobiales</taxon>
        <taxon>Rhizobiaceae</taxon>
        <taxon>Shinella</taxon>
    </lineage>
</organism>
<sequence length="152" mass="17299">MISHSTKGAFQPEELRALQATFDYITSQSWFPNSVEIQSSLARFLINRFPAEGLDPQKTKQFAENLAQQFQAHRVTEDISGFGNTVMAALPYLRAQARCYMMDGGAADRLVERTLKEAIKRIHSKPRDQNLLDWLRQLLSECRDRHGASVSN</sequence>
<keyword evidence="2" id="KW-1185">Reference proteome</keyword>
<name>A0ABY9K3F3_9HYPH</name>
<protein>
    <submittedName>
        <fullName evidence="1">Uncharacterized protein</fullName>
    </submittedName>
</protein>
<proteinExistence type="predicted"/>
<reference evidence="1 2" key="1">
    <citation type="submission" date="2023-08" db="EMBL/GenBank/DDBJ databases">
        <title>Pathogen: clinical or host-associated sample.</title>
        <authorList>
            <person name="Hergert J."/>
            <person name="Casey R."/>
            <person name="Wagner J."/>
            <person name="Young E.L."/>
            <person name="Oakeson K.F."/>
        </authorList>
    </citation>
    <scope>NUCLEOTIDE SEQUENCE [LARGE SCALE GENOMIC DNA]</scope>
    <source>
        <strain evidence="1 2">UPHL-collab-2</strain>
    </source>
</reference>